<proteinExistence type="predicted"/>
<accession>A0A554JCW6</accession>
<dbReference type="EMBL" id="VMFD01000011">
    <property type="protein sequence ID" value="TSC66232.1"/>
    <property type="molecule type" value="Genomic_DNA"/>
</dbReference>
<dbReference type="CDD" id="cd00090">
    <property type="entry name" value="HTH_ARSR"/>
    <property type="match status" value="1"/>
</dbReference>
<dbReference type="Gene3D" id="1.10.10.10">
    <property type="entry name" value="Winged helix-like DNA-binding domain superfamily/Winged helix DNA-binding domain"/>
    <property type="match status" value="1"/>
</dbReference>
<reference evidence="1 2" key="1">
    <citation type="submission" date="2017-08" db="EMBL/GenBank/DDBJ databases">
        <title>Mechanisms for carbon and nitrogen cycling indicate functional differentiation within the Candidate Phyla Radiation.</title>
        <authorList>
            <person name="Danczak R.E."/>
            <person name="Johnston M.D."/>
            <person name="Kenah C."/>
            <person name="Slattery M."/>
            <person name="Wrighton K.C."/>
            <person name="Wilkins M.J."/>
        </authorList>
    </citation>
    <scope>NUCLEOTIDE SEQUENCE [LARGE SCALE GENOMIC DNA]</scope>
    <source>
        <strain evidence="1">Gr01-1014_85</strain>
    </source>
</reference>
<evidence type="ECO:0000313" key="1">
    <source>
        <dbReference type="EMBL" id="TSC66232.1"/>
    </source>
</evidence>
<dbReference type="AlphaFoldDB" id="A0A554JCW6"/>
<dbReference type="GO" id="GO:0006355">
    <property type="term" value="P:regulation of DNA-templated transcription"/>
    <property type="evidence" value="ECO:0007669"/>
    <property type="project" value="InterPro"/>
</dbReference>
<gene>
    <name evidence="1" type="ORF">CEO22_154</name>
</gene>
<dbReference type="InterPro" id="IPR011991">
    <property type="entry name" value="ArsR-like_HTH"/>
</dbReference>
<sequence>MNNNHELSINQRKTLALFHEEEHVSVGMVSDRLQIPRPTAKQILLRLTELGLISRQGLGRGSFYSLKNEDEIYDTGGNKLISVYKGLNSFENMFLSIKNDLEKGDYYWSFAFKTEYHDPLLGSFLLTFHKELTEKGIDDRSIVNTKVKEVVKDTYKAVPQLQIRFTDQDIPVGMIILKDRVINLVWSKKPMAIVIKSPLICQQYADFFVSVWDKSKEK</sequence>
<dbReference type="InterPro" id="IPR036390">
    <property type="entry name" value="WH_DNA-bd_sf"/>
</dbReference>
<organism evidence="1 2">
    <name type="scientific">Candidatus Berkelbacteria bacterium Gr01-1014_85</name>
    <dbReference type="NCBI Taxonomy" id="2017150"/>
    <lineage>
        <taxon>Bacteria</taxon>
        <taxon>Candidatus Berkelbacteria</taxon>
    </lineage>
</organism>
<dbReference type="SUPFAM" id="SSF46785">
    <property type="entry name" value="Winged helix' DNA-binding domain"/>
    <property type="match status" value="1"/>
</dbReference>
<comment type="caution">
    <text evidence="1">The sequence shown here is derived from an EMBL/GenBank/DDBJ whole genome shotgun (WGS) entry which is preliminary data.</text>
</comment>
<evidence type="ECO:0000313" key="2">
    <source>
        <dbReference type="Proteomes" id="UP000316253"/>
    </source>
</evidence>
<dbReference type="Proteomes" id="UP000316253">
    <property type="component" value="Unassembled WGS sequence"/>
</dbReference>
<dbReference type="InterPro" id="IPR036388">
    <property type="entry name" value="WH-like_DNA-bd_sf"/>
</dbReference>
<dbReference type="GO" id="GO:0003677">
    <property type="term" value="F:DNA binding"/>
    <property type="evidence" value="ECO:0007669"/>
    <property type="project" value="InterPro"/>
</dbReference>
<name>A0A554JCW6_9BACT</name>
<protein>
    <submittedName>
        <fullName evidence="1">Uncharacterized protein</fullName>
    </submittedName>
</protein>